<evidence type="ECO:0008006" key="3">
    <source>
        <dbReference type="Google" id="ProtNLM"/>
    </source>
</evidence>
<protein>
    <recommendedName>
        <fullName evidence="3">PI3K/PI4K catalytic domain-containing protein</fullName>
    </recommendedName>
</protein>
<feature type="non-terminal residue" evidence="1">
    <location>
        <position position="360"/>
    </location>
</feature>
<reference evidence="1 2" key="1">
    <citation type="submission" date="2020-02" db="EMBL/GenBank/DDBJ databases">
        <title>Draft genome sequence of Haematococcus lacustris strain NIES-144.</title>
        <authorList>
            <person name="Morimoto D."/>
            <person name="Nakagawa S."/>
            <person name="Yoshida T."/>
            <person name="Sawayama S."/>
        </authorList>
    </citation>
    <scope>NUCLEOTIDE SEQUENCE [LARGE SCALE GENOMIC DNA]</scope>
    <source>
        <strain evidence="1 2">NIES-144</strain>
    </source>
</reference>
<organism evidence="1 2">
    <name type="scientific">Haematococcus lacustris</name>
    <name type="common">Green alga</name>
    <name type="synonym">Haematococcus pluvialis</name>
    <dbReference type="NCBI Taxonomy" id="44745"/>
    <lineage>
        <taxon>Eukaryota</taxon>
        <taxon>Viridiplantae</taxon>
        <taxon>Chlorophyta</taxon>
        <taxon>core chlorophytes</taxon>
        <taxon>Chlorophyceae</taxon>
        <taxon>CS clade</taxon>
        <taxon>Chlamydomonadales</taxon>
        <taxon>Haematococcaceae</taxon>
        <taxon>Haematococcus</taxon>
    </lineage>
</organism>
<accession>A0A6A0A769</accession>
<dbReference type="EMBL" id="BLLF01003843">
    <property type="protein sequence ID" value="GFH28358.1"/>
    <property type="molecule type" value="Genomic_DNA"/>
</dbReference>
<sequence>MQDAGAARGSRCDGGIPTGPPSKSAMCVIAHPGSMCCSSVEIGRDESSQSVTISVVTTVRLTGALSPAVRDMADLEVIGLLAAAKQLQDRAAQLNAALVHTKPTEARHEQVAHALATGRVVSAEKCENGFGHITYRVIMEEPDTKRRMRAFFKPSVEGNCDGWHRAEVEAVAYQLNRLLGMDYVPPSVFRPTADVDWRHFERGGVFMYWAEGGRTLNEQPMDQWGVQPAIVLSDARVLDVLMQNSDRHHGHFLWAEHWSRGSLQGSGAWQGDLAPVFIDHAAGFRHGACVEMRHDNAYGTGPTEQVSASTFLRLRCLDRASLSHAMSGLLSAEEVDQVMRRRDGLLLYLDHLVAERGYDQ</sequence>
<dbReference type="AlphaFoldDB" id="A0A6A0A769"/>
<evidence type="ECO:0000313" key="1">
    <source>
        <dbReference type="EMBL" id="GFH28358.1"/>
    </source>
</evidence>
<evidence type="ECO:0000313" key="2">
    <source>
        <dbReference type="Proteomes" id="UP000485058"/>
    </source>
</evidence>
<keyword evidence="2" id="KW-1185">Reference proteome</keyword>
<dbReference type="Proteomes" id="UP000485058">
    <property type="component" value="Unassembled WGS sequence"/>
</dbReference>
<name>A0A6A0A769_HAELA</name>
<gene>
    <name evidence="1" type="ORF">HaLaN_26835</name>
</gene>
<proteinExistence type="predicted"/>
<comment type="caution">
    <text evidence="1">The sequence shown here is derived from an EMBL/GenBank/DDBJ whole genome shotgun (WGS) entry which is preliminary data.</text>
</comment>